<evidence type="ECO:0000313" key="1">
    <source>
        <dbReference type="EMBL" id="QHT30790.1"/>
    </source>
</evidence>
<proteinExistence type="predicted"/>
<name>A0A6C0ER68_9ZZZZ</name>
<protein>
    <submittedName>
        <fullName evidence="1">Uncharacterized protein</fullName>
    </submittedName>
</protein>
<reference evidence="1" key="1">
    <citation type="journal article" date="2020" name="Nature">
        <title>Giant virus diversity and host interactions through global metagenomics.</title>
        <authorList>
            <person name="Schulz F."/>
            <person name="Roux S."/>
            <person name="Paez-Espino D."/>
            <person name="Jungbluth S."/>
            <person name="Walsh D.A."/>
            <person name="Denef V.J."/>
            <person name="McMahon K.D."/>
            <person name="Konstantinidis K.T."/>
            <person name="Eloe-Fadrosh E.A."/>
            <person name="Kyrpides N.C."/>
            <person name="Woyke T."/>
        </authorList>
    </citation>
    <scope>NUCLEOTIDE SEQUENCE</scope>
    <source>
        <strain evidence="1">GVMAG-M-3300009151-50</strain>
    </source>
</reference>
<accession>A0A6C0ER68</accession>
<organism evidence="1">
    <name type="scientific">viral metagenome</name>
    <dbReference type="NCBI Taxonomy" id="1070528"/>
    <lineage>
        <taxon>unclassified sequences</taxon>
        <taxon>metagenomes</taxon>
        <taxon>organismal metagenomes</taxon>
    </lineage>
</organism>
<dbReference type="EMBL" id="MN738912">
    <property type="protein sequence ID" value="QHT30790.1"/>
    <property type="molecule type" value="Genomic_DNA"/>
</dbReference>
<dbReference type="AlphaFoldDB" id="A0A6C0ER68"/>
<sequence length="87" mass="10530">MEKWYEIVGNLKDESEDSYKTQQFTYQVYRELRRSKIKDKGKFKNRMGPEFEQWVAHMSQEFGTDLVQEIINDDEFWLETLLVSQGI</sequence>